<keyword evidence="4" id="KW-1185">Reference proteome</keyword>
<feature type="signal peptide" evidence="2">
    <location>
        <begin position="1"/>
        <end position="31"/>
    </location>
</feature>
<dbReference type="Proteomes" id="UP000631694">
    <property type="component" value="Unassembled WGS sequence"/>
</dbReference>
<reference evidence="3" key="1">
    <citation type="submission" date="2020-12" db="EMBL/GenBank/DDBJ databases">
        <title>Methylobrevis albus sp. nov., isolated from fresh water lack sediment.</title>
        <authorList>
            <person name="Zou Q."/>
        </authorList>
    </citation>
    <scope>NUCLEOTIDE SEQUENCE</scope>
    <source>
        <strain evidence="3">L22</strain>
    </source>
</reference>
<evidence type="ECO:0000256" key="2">
    <source>
        <dbReference type="SAM" id="SignalP"/>
    </source>
</evidence>
<comment type="caution">
    <text evidence="3">The sequence shown here is derived from an EMBL/GenBank/DDBJ whole genome shotgun (WGS) entry which is preliminary data.</text>
</comment>
<evidence type="ECO:0000313" key="4">
    <source>
        <dbReference type="Proteomes" id="UP000631694"/>
    </source>
</evidence>
<dbReference type="EMBL" id="JADZLT010000049">
    <property type="protein sequence ID" value="MBH0237875.1"/>
    <property type="molecule type" value="Genomic_DNA"/>
</dbReference>
<evidence type="ECO:0000256" key="1">
    <source>
        <dbReference type="SAM" id="MobiDB-lite"/>
    </source>
</evidence>
<evidence type="ECO:0008006" key="5">
    <source>
        <dbReference type="Google" id="ProtNLM"/>
    </source>
</evidence>
<protein>
    <recommendedName>
        <fullName evidence="5">MxaH protein</fullName>
    </recommendedName>
</protein>
<feature type="region of interest" description="Disordered" evidence="1">
    <location>
        <begin position="38"/>
        <end position="86"/>
    </location>
</feature>
<keyword evidence="2" id="KW-0732">Signal</keyword>
<proteinExistence type="predicted"/>
<organism evidence="3 4">
    <name type="scientific">Methylobrevis albus</name>
    <dbReference type="NCBI Taxonomy" id="2793297"/>
    <lineage>
        <taxon>Bacteria</taxon>
        <taxon>Pseudomonadati</taxon>
        <taxon>Pseudomonadota</taxon>
        <taxon>Alphaproteobacteria</taxon>
        <taxon>Hyphomicrobiales</taxon>
        <taxon>Pleomorphomonadaceae</taxon>
        <taxon>Methylobrevis</taxon>
    </lineage>
</organism>
<feature type="compositionally biased region" description="Low complexity" evidence="1">
    <location>
        <begin position="38"/>
        <end position="47"/>
    </location>
</feature>
<dbReference type="RefSeq" id="WP_197310940.1">
    <property type="nucleotide sequence ID" value="NZ_JADZLT010000049.1"/>
</dbReference>
<gene>
    <name evidence="3" type="ORF">I5731_08585</name>
</gene>
<name>A0A931I237_9HYPH</name>
<dbReference type="AlphaFoldDB" id="A0A931I237"/>
<accession>A0A931I237</accession>
<sequence>MSMPSPTPLRRQNFPCVAMALAALTTLTACEDAPLETTPPAAAAASSSDEDDLGAGHWLTPDDPRSPGVWLADRTAPPGSAPGSGQNAARVAAVDAALDRGAALFVETRRMLANRTAQLVDVNTERGGTISPEQLLADLAIPDPDGRKHWFGVIAQAYIELRRSGADHASAVAALRREFTARTARAP</sequence>
<evidence type="ECO:0000313" key="3">
    <source>
        <dbReference type="EMBL" id="MBH0237875.1"/>
    </source>
</evidence>
<feature type="chain" id="PRO_5037104774" description="MxaH protein" evidence="2">
    <location>
        <begin position="32"/>
        <end position="187"/>
    </location>
</feature>